<dbReference type="Gene3D" id="2.60.120.620">
    <property type="entry name" value="q2cbj1_9rhob like domain"/>
    <property type="match status" value="1"/>
</dbReference>
<dbReference type="AlphaFoldDB" id="A1B6T6"/>
<reference evidence="2" key="1">
    <citation type="submission" date="2006-12" db="EMBL/GenBank/DDBJ databases">
        <title>Complete sequence of chromosome 2 of Paracoccus denitrificans PD1222.</title>
        <authorList>
            <person name="Copeland A."/>
            <person name="Lucas S."/>
            <person name="Lapidus A."/>
            <person name="Barry K."/>
            <person name="Detter J.C."/>
            <person name="Glavina del Rio T."/>
            <person name="Hammon N."/>
            <person name="Israni S."/>
            <person name="Dalin E."/>
            <person name="Tice H."/>
            <person name="Pitluck S."/>
            <person name="Munk A.C."/>
            <person name="Brettin T."/>
            <person name="Bruce D."/>
            <person name="Han C."/>
            <person name="Tapia R."/>
            <person name="Gilna P."/>
            <person name="Schmutz J."/>
            <person name="Larimer F."/>
            <person name="Land M."/>
            <person name="Hauser L."/>
            <person name="Kyrpides N."/>
            <person name="Lykidis A."/>
            <person name="Spiro S."/>
            <person name="Richardson D.J."/>
            <person name="Moir J.W.B."/>
            <person name="Ferguson S.J."/>
            <person name="van Spanning R.J.M."/>
            <person name="Richardson P."/>
        </authorList>
    </citation>
    <scope>NUCLEOTIDE SEQUENCE [LARGE SCALE GENOMIC DNA]</scope>
    <source>
        <strain evidence="2">Pd 1222</strain>
    </source>
</reference>
<keyword evidence="1" id="KW-0223">Dioxygenase</keyword>
<keyword evidence="1" id="KW-0560">Oxidoreductase</keyword>
<dbReference type="Proteomes" id="UP000000361">
    <property type="component" value="Chromosome 2"/>
</dbReference>
<protein>
    <submittedName>
        <fullName evidence="1">Phytanoyl-CoA dioxygenase</fullName>
    </submittedName>
</protein>
<accession>A1B6T6</accession>
<dbReference type="EMBL" id="CP000490">
    <property type="protein sequence ID" value="ABL71230.1"/>
    <property type="molecule type" value="Genomic_DNA"/>
</dbReference>
<dbReference type="InterPro" id="IPR008775">
    <property type="entry name" value="Phytyl_CoA_dOase-like"/>
</dbReference>
<organism evidence="1 2">
    <name type="scientific">Paracoccus denitrificans (strain Pd 1222)</name>
    <dbReference type="NCBI Taxonomy" id="318586"/>
    <lineage>
        <taxon>Bacteria</taxon>
        <taxon>Pseudomonadati</taxon>
        <taxon>Pseudomonadota</taxon>
        <taxon>Alphaproteobacteria</taxon>
        <taxon>Rhodobacterales</taxon>
        <taxon>Paracoccaceae</taxon>
        <taxon>Paracoccus</taxon>
    </lineage>
</organism>
<name>A1B6T6_PARDP</name>
<dbReference type="HOGENOM" id="CLU_053011_1_0_5"/>
<gene>
    <name evidence="1" type="ordered locus">Pden_3149</name>
</gene>
<dbReference type="Pfam" id="PF05721">
    <property type="entry name" value="PhyH"/>
    <property type="match status" value="1"/>
</dbReference>
<dbReference type="eggNOG" id="ENOG502Z7XA">
    <property type="taxonomic scope" value="Bacteria"/>
</dbReference>
<evidence type="ECO:0000313" key="1">
    <source>
        <dbReference type="EMBL" id="ABL71230.1"/>
    </source>
</evidence>
<dbReference type="STRING" id="318586.Pden_3149"/>
<sequence>MMTNPEPTGLTERQVQSFIEDGFVRIDGAFPTDLARQCRDELWAAAGLSPDRPEGWTRPVIRIAAMSTPAFVQAANTPLLRRAYDRLAGPGRWLAPQGLGSFPIRFPSPIAPGDDGWHVDMSFGDSPDFMEWRVNVKSSGRALLMLFLFSDVGPGDAPTRIRRGSHATIARELLPHGAAGATLRQLSANGYASTETCPEVLATGAAGTVYLCHPFLVHAAQPHRGTRPRFMAQPPLLPKGEFDPALPPSPVQLAIRRACGLAF</sequence>
<proteinExistence type="predicted"/>
<dbReference type="EnsemblBacteria" id="ABL71230">
    <property type="protein sequence ID" value="ABL71230"/>
    <property type="gene ID" value="Pden_3149"/>
</dbReference>
<keyword evidence="2" id="KW-1185">Reference proteome</keyword>
<dbReference type="SUPFAM" id="SSF51197">
    <property type="entry name" value="Clavaminate synthase-like"/>
    <property type="match status" value="1"/>
</dbReference>
<dbReference type="KEGG" id="pde:Pden_3149"/>
<dbReference type="GO" id="GO:0016706">
    <property type="term" value="F:2-oxoglutarate-dependent dioxygenase activity"/>
    <property type="evidence" value="ECO:0007669"/>
    <property type="project" value="UniProtKB-ARBA"/>
</dbReference>
<evidence type="ECO:0000313" key="2">
    <source>
        <dbReference type="Proteomes" id="UP000000361"/>
    </source>
</evidence>